<dbReference type="EMBL" id="SIHI01000021">
    <property type="protein sequence ID" value="TWT47984.1"/>
    <property type="molecule type" value="Genomic_DNA"/>
</dbReference>
<evidence type="ECO:0000313" key="1">
    <source>
        <dbReference type="EMBL" id="TWT47984.1"/>
    </source>
</evidence>
<evidence type="ECO:0000313" key="2">
    <source>
        <dbReference type="Proteomes" id="UP000317243"/>
    </source>
</evidence>
<reference evidence="1 2" key="1">
    <citation type="submission" date="2019-02" db="EMBL/GenBank/DDBJ databases">
        <title>Deep-cultivation of Planctomycetes and their phenomic and genomic characterization uncovers novel biology.</title>
        <authorList>
            <person name="Wiegand S."/>
            <person name="Jogler M."/>
            <person name="Boedeker C."/>
            <person name="Pinto D."/>
            <person name="Vollmers J."/>
            <person name="Rivas-Marin E."/>
            <person name="Kohn T."/>
            <person name="Peeters S.H."/>
            <person name="Heuer A."/>
            <person name="Rast P."/>
            <person name="Oberbeckmann S."/>
            <person name="Bunk B."/>
            <person name="Jeske O."/>
            <person name="Meyerdierks A."/>
            <person name="Storesund J.E."/>
            <person name="Kallscheuer N."/>
            <person name="Luecker S."/>
            <person name="Lage O.M."/>
            <person name="Pohl T."/>
            <person name="Merkel B.J."/>
            <person name="Hornburger P."/>
            <person name="Mueller R.-W."/>
            <person name="Bruemmer F."/>
            <person name="Labrenz M."/>
            <person name="Spormann A.M."/>
            <person name="Op Den Camp H."/>
            <person name="Overmann J."/>
            <person name="Amann R."/>
            <person name="Jetten M.S.M."/>
            <person name="Mascher T."/>
            <person name="Medema M.H."/>
            <person name="Devos D.P."/>
            <person name="Kaster A.-K."/>
            <person name="Ovreas L."/>
            <person name="Rohde M."/>
            <person name="Galperin M.Y."/>
            <person name="Jogler C."/>
        </authorList>
    </citation>
    <scope>NUCLEOTIDE SEQUENCE [LARGE SCALE GENOMIC DNA]</scope>
    <source>
        <strain evidence="1 2">KOR42</strain>
    </source>
</reference>
<name>A0A5C5WBH6_9PLAN</name>
<comment type="caution">
    <text evidence="1">The sequence shown here is derived from an EMBL/GenBank/DDBJ whole genome shotgun (WGS) entry which is preliminary data.</text>
</comment>
<organism evidence="1 2">
    <name type="scientific">Thalassoglobus neptunius</name>
    <dbReference type="NCBI Taxonomy" id="1938619"/>
    <lineage>
        <taxon>Bacteria</taxon>
        <taxon>Pseudomonadati</taxon>
        <taxon>Planctomycetota</taxon>
        <taxon>Planctomycetia</taxon>
        <taxon>Planctomycetales</taxon>
        <taxon>Planctomycetaceae</taxon>
        <taxon>Thalassoglobus</taxon>
    </lineage>
</organism>
<gene>
    <name evidence="1" type="ORF">KOR42_40680</name>
</gene>
<accession>A0A5C5WBH6</accession>
<dbReference type="Proteomes" id="UP000317243">
    <property type="component" value="Unassembled WGS sequence"/>
</dbReference>
<dbReference type="AlphaFoldDB" id="A0A5C5WBH6"/>
<keyword evidence="2" id="KW-1185">Reference proteome</keyword>
<sequence>MQCFVARITAPPPVEESVEEDVEARAEEILELLKIANFSFGRTRRTGGEHVRIRETLQATESLQLSISNGSRNASNYRFPR</sequence>
<proteinExistence type="predicted"/>
<protein>
    <submittedName>
        <fullName evidence="1">Uncharacterized protein</fullName>
    </submittedName>
</protein>